<name>A0A6G9YZ13_9NOCA</name>
<dbReference type="Proteomes" id="UP000500953">
    <property type="component" value="Chromosome"/>
</dbReference>
<dbReference type="EMBL" id="CP046173">
    <property type="protein sequence ID" value="QIS18579.1"/>
    <property type="molecule type" value="Genomic_DNA"/>
</dbReference>
<sequence length="96" mass="10472">MPAQDNTLDAAVAQLERALQALDASRPPHWTLERFYERFSAIGFLPERFRAAAGVSWHGHATWLHADADSPAAAVRTLTESISQAAAFITPQEVTA</sequence>
<dbReference type="AlphaFoldDB" id="A0A6G9YZ13"/>
<dbReference type="RefSeq" id="WP_167485905.1">
    <property type="nucleotide sequence ID" value="NZ_CP046173.1"/>
</dbReference>
<accession>A0A6G9YZ13</accession>
<evidence type="ECO:0000313" key="2">
    <source>
        <dbReference type="Proteomes" id="UP000500953"/>
    </source>
</evidence>
<organism evidence="1 2">
    <name type="scientific">Nocardia terpenica</name>
    <dbReference type="NCBI Taxonomy" id="455432"/>
    <lineage>
        <taxon>Bacteria</taxon>
        <taxon>Bacillati</taxon>
        <taxon>Actinomycetota</taxon>
        <taxon>Actinomycetes</taxon>
        <taxon>Mycobacteriales</taxon>
        <taxon>Nocardiaceae</taxon>
        <taxon>Nocardia</taxon>
    </lineage>
</organism>
<protein>
    <submittedName>
        <fullName evidence="1">Uncharacterized protein</fullName>
    </submittedName>
</protein>
<gene>
    <name evidence="1" type="ORF">F6W96_10005</name>
</gene>
<evidence type="ECO:0000313" key="1">
    <source>
        <dbReference type="EMBL" id="QIS18579.1"/>
    </source>
</evidence>
<reference evidence="1 2" key="1">
    <citation type="journal article" date="2019" name="ACS Chem. Biol.">
        <title>Identification and Mobilization of a Cryptic Antibiotic Biosynthesis Gene Locus from a Human-Pathogenic Nocardia Isolate.</title>
        <authorList>
            <person name="Herisse M."/>
            <person name="Ishida K."/>
            <person name="Porter J.L."/>
            <person name="Howden B."/>
            <person name="Hertweck C."/>
            <person name="Stinear T.P."/>
            <person name="Pidot S.J."/>
        </authorList>
    </citation>
    <scope>NUCLEOTIDE SEQUENCE [LARGE SCALE GENOMIC DNA]</scope>
    <source>
        <strain evidence="1 2">AUSMDU00012715</strain>
    </source>
</reference>
<proteinExistence type="predicted"/>